<reference evidence="1 2" key="1">
    <citation type="journal article" date="2011" name="PLoS Pathog.">
        <title>Dynamic evolution of pathogenicity revealed by sequencing and comparative genomics of 19 Pseudomonas syringae isolates.</title>
        <authorList>
            <person name="Baltrus D.A."/>
            <person name="Nishimura M.T."/>
            <person name="Romanchuk A."/>
            <person name="Chang J.H."/>
            <person name="Mukhtar M.S."/>
            <person name="Cherkis K."/>
            <person name="Roach J."/>
            <person name="Grant S.R."/>
            <person name="Jones C.D."/>
            <person name="Dangl J.L."/>
        </authorList>
    </citation>
    <scope>NUCLEOTIDE SEQUENCE [LARGE SCALE GENOMIC DNA]</scope>
    <source>
        <strain evidence="1 2">1704B</strain>
    </source>
</reference>
<name>F3GI00_PSESJ</name>
<dbReference type="Proteomes" id="UP000004986">
    <property type="component" value="Unassembled WGS sequence"/>
</dbReference>
<dbReference type="HOGENOM" id="CLU_2947420_0_0_6"/>
<comment type="caution">
    <text evidence="1">The sequence shown here is derived from an EMBL/GenBank/DDBJ whole genome shotgun (WGS) entry which is preliminary data.</text>
</comment>
<feature type="non-terminal residue" evidence="1">
    <location>
        <position position="61"/>
    </location>
</feature>
<evidence type="ECO:0000313" key="2">
    <source>
        <dbReference type="Proteomes" id="UP000004986"/>
    </source>
</evidence>
<dbReference type="AlphaFoldDB" id="F3GI00"/>
<accession>F3GI00</accession>
<gene>
    <name evidence="1" type="ORF">PSYPI_32113</name>
</gene>
<organism evidence="1 2">
    <name type="scientific">Pseudomonas syringae pv. pisi str. 1704B</name>
    <dbReference type="NCBI Taxonomy" id="629263"/>
    <lineage>
        <taxon>Bacteria</taxon>
        <taxon>Pseudomonadati</taxon>
        <taxon>Pseudomonadota</taxon>
        <taxon>Gammaproteobacteria</taxon>
        <taxon>Pseudomonadales</taxon>
        <taxon>Pseudomonadaceae</taxon>
        <taxon>Pseudomonas</taxon>
        <taxon>Pseudomonas syringae</taxon>
    </lineage>
</organism>
<proteinExistence type="predicted"/>
<protein>
    <submittedName>
        <fullName evidence="1">Uncharacterized protein</fullName>
    </submittedName>
</protein>
<evidence type="ECO:0000313" key="1">
    <source>
        <dbReference type="EMBL" id="EGH46703.1"/>
    </source>
</evidence>
<keyword evidence="2" id="KW-1185">Reference proteome</keyword>
<dbReference type="EMBL" id="AEAI01001732">
    <property type="protein sequence ID" value="EGH46703.1"/>
    <property type="molecule type" value="Genomic_DNA"/>
</dbReference>
<sequence length="61" mass="6864">MLSQLLANYQESENLVDADGILNQLIKIDQDTGRARTGCATDLPFMPWQASAYQQPNWQPP</sequence>